<dbReference type="GeneID" id="37046222"/>
<feature type="transmembrane region" description="Helical" evidence="1">
    <location>
        <begin position="20"/>
        <end position="40"/>
    </location>
</feature>
<evidence type="ECO:0000313" key="2">
    <source>
        <dbReference type="EMBL" id="PWN86657.1"/>
    </source>
</evidence>
<keyword evidence="3" id="KW-1185">Reference proteome</keyword>
<keyword evidence="1" id="KW-0472">Membrane</keyword>
<dbReference type="EMBL" id="KZ819643">
    <property type="protein sequence ID" value="PWN86657.1"/>
    <property type="molecule type" value="Genomic_DNA"/>
</dbReference>
<reference evidence="2 3" key="1">
    <citation type="journal article" date="2018" name="Mol. Biol. Evol.">
        <title>Broad Genomic Sampling Reveals a Smut Pathogenic Ancestry of the Fungal Clade Ustilaginomycotina.</title>
        <authorList>
            <person name="Kijpornyongpan T."/>
            <person name="Mondo S.J."/>
            <person name="Barry K."/>
            <person name="Sandor L."/>
            <person name="Lee J."/>
            <person name="Lipzen A."/>
            <person name="Pangilinan J."/>
            <person name="LaButti K."/>
            <person name="Hainaut M."/>
            <person name="Henrissat B."/>
            <person name="Grigoriev I.V."/>
            <person name="Spatafora J.W."/>
            <person name="Aime M.C."/>
        </authorList>
    </citation>
    <scope>NUCLEOTIDE SEQUENCE [LARGE SCALE GENOMIC DNA]</scope>
    <source>
        <strain evidence="2 3">MCA 4198</strain>
    </source>
</reference>
<accession>A0A316YAK2</accession>
<name>A0A316YAK2_9BASI</name>
<keyword evidence="1" id="KW-0812">Transmembrane</keyword>
<gene>
    <name evidence="2" type="ORF">FA10DRAFT_289525</name>
</gene>
<evidence type="ECO:0000256" key="1">
    <source>
        <dbReference type="SAM" id="Phobius"/>
    </source>
</evidence>
<protein>
    <submittedName>
        <fullName evidence="2">Uncharacterized protein</fullName>
    </submittedName>
</protein>
<dbReference type="InParanoid" id="A0A316YAK2"/>
<organism evidence="2 3">
    <name type="scientific">Acaromyces ingoldii</name>
    <dbReference type="NCBI Taxonomy" id="215250"/>
    <lineage>
        <taxon>Eukaryota</taxon>
        <taxon>Fungi</taxon>
        <taxon>Dikarya</taxon>
        <taxon>Basidiomycota</taxon>
        <taxon>Ustilaginomycotina</taxon>
        <taxon>Exobasidiomycetes</taxon>
        <taxon>Exobasidiales</taxon>
        <taxon>Cryptobasidiaceae</taxon>
        <taxon>Acaromyces</taxon>
    </lineage>
</organism>
<proteinExistence type="predicted"/>
<dbReference type="Proteomes" id="UP000245768">
    <property type="component" value="Unassembled WGS sequence"/>
</dbReference>
<dbReference type="AlphaFoldDB" id="A0A316YAK2"/>
<sequence length="54" mass="5784">MTEKLSVGGVFTGRLIGPQIVSAYNVFDLFLVDACMFMLLSQSYGVYTSSAIAA</sequence>
<keyword evidence="1" id="KW-1133">Transmembrane helix</keyword>
<dbReference type="RefSeq" id="XP_025373855.1">
    <property type="nucleotide sequence ID" value="XM_025524306.1"/>
</dbReference>
<evidence type="ECO:0000313" key="3">
    <source>
        <dbReference type="Proteomes" id="UP000245768"/>
    </source>
</evidence>